<dbReference type="EMBL" id="BART01024782">
    <property type="protein sequence ID" value="GAG92836.1"/>
    <property type="molecule type" value="Genomic_DNA"/>
</dbReference>
<name>X1D8S0_9ZZZZ</name>
<evidence type="ECO:0008006" key="2">
    <source>
        <dbReference type="Google" id="ProtNLM"/>
    </source>
</evidence>
<gene>
    <name evidence="1" type="ORF">S01H4_44651</name>
</gene>
<evidence type="ECO:0000313" key="1">
    <source>
        <dbReference type="EMBL" id="GAG92836.1"/>
    </source>
</evidence>
<sequence>RESDHRFTTYDPDNNPIRLYIDWGDGTFLNWTREYASGETVVEAHSWADYGNYTIRAKAKDIFDEESEWTTFNYEVGGAILNNALLFGKIYDYNYVDHLDEIHFKAEDLFIITFKPFSIDRYRSGEQIILVSRGWTFIWKSNFWFGFINGYFIDEWNHIVYEKIGLLERFPNAFPFLRSFIIYTDI</sequence>
<reference evidence="1" key="1">
    <citation type="journal article" date="2014" name="Front. Microbiol.">
        <title>High frequency of phylogenetically diverse reductive dehalogenase-homologous genes in deep subseafloor sedimentary metagenomes.</title>
        <authorList>
            <person name="Kawai M."/>
            <person name="Futagami T."/>
            <person name="Toyoda A."/>
            <person name="Takaki Y."/>
            <person name="Nishi S."/>
            <person name="Hori S."/>
            <person name="Arai W."/>
            <person name="Tsubouchi T."/>
            <person name="Morono Y."/>
            <person name="Uchiyama I."/>
            <person name="Ito T."/>
            <person name="Fujiyama A."/>
            <person name="Inagaki F."/>
            <person name="Takami H."/>
        </authorList>
    </citation>
    <scope>NUCLEOTIDE SEQUENCE</scope>
    <source>
        <strain evidence="1">Expedition CK06-06</strain>
    </source>
</reference>
<organism evidence="1">
    <name type="scientific">marine sediment metagenome</name>
    <dbReference type="NCBI Taxonomy" id="412755"/>
    <lineage>
        <taxon>unclassified sequences</taxon>
        <taxon>metagenomes</taxon>
        <taxon>ecological metagenomes</taxon>
    </lineage>
</organism>
<dbReference type="InterPro" id="IPR013783">
    <property type="entry name" value="Ig-like_fold"/>
</dbReference>
<dbReference type="AlphaFoldDB" id="X1D8S0"/>
<accession>X1D8S0</accession>
<dbReference type="Gene3D" id="2.60.40.10">
    <property type="entry name" value="Immunoglobulins"/>
    <property type="match status" value="1"/>
</dbReference>
<comment type="caution">
    <text evidence="1">The sequence shown here is derived from an EMBL/GenBank/DDBJ whole genome shotgun (WGS) entry which is preliminary data.</text>
</comment>
<dbReference type="SUPFAM" id="SSF49299">
    <property type="entry name" value="PKD domain"/>
    <property type="match status" value="1"/>
</dbReference>
<dbReference type="InterPro" id="IPR035986">
    <property type="entry name" value="PKD_dom_sf"/>
</dbReference>
<protein>
    <recommendedName>
        <fullName evidence="2">PKD domain-containing protein</fullName>
    </recommendedName>
</protein>
<feature type="non-terminal residue" evidence="1">
    <location>
        <position position="1"/>
    </location>
</feature>
<proteinExistence type="predicted"/>